<dbReference type="InterPro" id="IPR036291">
    <property type="entry name" value="NAD(P)-bd_dom_sf"/>
</dbReference>
<evidence type="ECO:0000259" key="2">
    <source>
        <dbReference type="SMART" id="SM00829"/>
    </source>
</evidence>
<keyword evidence="4" id="KW-1185">Reference proteome</keyword>
<dbReference type="Gene3D" id="3.40.50.720">
    <property type="entry name" value="NAD(P)-binding Rossmann-like Domain"/>
    <property type="match status" value="1"/>
</dbReference>
<dbReference type="EMBL" id="BMZI01000011">
    <property type="protein sequence ID" value="GHB34607.1"/>
    <property type="molecule type" value="Genomic_DNA"/>
</dbReference>
<dbReference type="PANTHER" id="PTHR44154:SF1">
    <property type="entry name" value="QUINONE OXIDOREDUCTASE"/>
    <property type="match status" value="1"/>
</dbReference>
<dbReference type="SUPFAM" id="SSF51735">
    <property type="entry name" value="NAD(P)-binding Rossmann-fold domains"/>
    <property type="match status" value="1"/>
</dbReference>
<sequence>MKAVVANRLSDIPDMTLEERSQPQLKPGHSLVKVHAATVNPLSELVRSGKVPHAVTPLVLSNDGAGTIESSDQFSPGTPVAIYGGGQLGITEDGLQQQWVMVENKRLFDLPSSVNLDEASAIPINYVTAYQSLTRVGNVGVGHTVLISGASGALGHALVQISLALGATPIAVVSSASKVESAIESGADHVIDLSSQDLSSVVYELTDGVGVDFVFDVVGGALLGPLVQVLRRRGTAVSIGFVGGDTAEVKVSDLVVEEKCLHGYDAWLETDQDVAKAFDALRGFISSGMVRPRIDSRYPIDQYDAAYKRLASREARGAILLAMWE</sequence>
<dbReference type="PANTHER" id="PTHR44154">
    <property type="entry name" value="QUINONE OXIDOREDUCTASE"/>
    <property type="match status" value="1"/>
</dbReference>
<proteinExistence type="predicted"/>
<dbReference type="SUPFAM" id="SSF50129">
    <property type="entry name" value="GroES-like"/>
    <property type="match status" value="1"/>
</dbReference>
<protein>
    <submittedName>
        <fullName evidence="3">NADPH:quinone reductase</fullName>
    </submittedName>
</protein>
<dbReference type="RefSeq" id="WP_189446252.1">
    <property type="nucleotide sequence ID" value="NZ_BMZI01000011.1"/>
</dbReference>
<dbReference type="InterPro" id="IPR013149">
    <property type="entry name" value="ADH-like_C"/>
</dbReference>
<dbReference type="Pfam" id="PF00107">
    <property type="entry name" value="ADH_zinc_N"/>
    <property type="match status" value="1"/>
</dbReference>
<dbReference type="SMART" id="SM00829">
    <property type="entry name" value="PKS_ER"/>
    <property type="match status" value="1"/>
</dbReference>
<dbReference type="InterPro" id="IPR011032">
    <property type="entry name" value="GroES-like_sf"/>
</dbReference>
<dbReference type="Gene3D" id="3.90.180.10">
    <property type="entry name" value="Medium-chain alcohol dehydrogenases, catalytic domain"/>
    <property type="match status" value="1"/>
</dbReference>
<dbReference type="Pfam" id="PF08240">
    <property type="entry name" value="ADH_N"/>
    <property type="match status" value="1"/>
</dbReference>
<organism evidence="3 4">
    <name type="scientific">Salinicola rhizosphaerae</name>
    <dbReference type="NCBI Taxonomy" id="1443141"/>
    <lineage>
        <taxon>Bacteria</taxon>
        <taxon>Pseudomonadati</taxon>
        <taxon>Pseudomonadota</taxon>
        <taxon>Gammaproteobacteria</taxon>
        <taxon>Oceanospirillales</taxon>
        <taxon>Halomonadaceae</taxon>
        <taxon>Salinicola</taxon>
    </lineage>
</organism>
<evidence type="ECO:0000256" key="1">
    <source>
        <dbReference type="ARBA" id="ARBA00022857"/>
    </source>
</evidence>
<evidence type="ECO:0000313" key="4">
    <source>
        <dbReference type="Proteomes" id="UP000646745"/>
    </source>
</evidence>
<reference evidence="4" key="1">
    <citation type="journal article" date="2019" name="Int. J. Syst. Evol. Microbiol.">
        <title>The Global Catalogue of Microorganisms (GCM) 10K type strain sequencing project: providing services to taxonomists for standard genome sequencing and annotation.</title>
        <authorList>
            <consortium name="The Broad Institute Genomics Platform"/>
            <consortium name="The Broad Institute Genome Sequencing Center for Infectious Disease"/>
            <person name="Wu L."/>
            <person name="Ma J."/>
        </authorList>
    </citation>
    <scope>NUCLEOTIDE SEQUENCE [LARGE SCALE GENOMIC DNA]</scope>
    <source>
        <strain evidence="4">KCTC 32998</strain>
    </source>
</reference>
<keyword evidence="1" id="KW-0521">NADP</keyword>
<evidence type="ECO:0000313" key="3">
    <source>
        <dbReference type="EMBL" id="GHB34607.1"/>
    </source>
</evidence>
<dbReference type="Proteomes" id="UP000646745">
    <property type="component" value="Unassembled WGS sequence"/>
</dbReference>
<dbReference type="InterPro" id="IPR020843">
    <property type="entry name" value="ER"/>
</dbReference>
<feature type="domain" description="Enoyl reductase (ER)" evidence="2">
    <location>
        <begin position="10"/>
        <end position="321"/>
    </location>
</feature>
<dbReference type="InterPro" id="IPR051603">
    <property type="entry name" value="Zinc-ADH_QOR/CCCR"/>
</dbReference>
<dbReference type="InterPro" id="IPR013154">
    <property type="entry name" value="ADH-like_N"/>
</dbReference>
<gene>
    <name evidence="3" type="primary">qor</name>
    <name evidence="3" type="ORF">GCM10009038_37200</name>
</gene>
<comment type="caution">
    <text evidence="3">The sequence shown here is derived from an EMBL/GenBank/DDBJ whole genome shotgun (WGS) entry which is preliminary data.</text>
</comment>
<name>A0ABQ3EJR5_9GAMM</name>
<accession>A0ABQ3EJR5</accession>